<dbReference type="GO" id="GO:0000105">
    <property type="term" value="P:L-histidine biosynthetic process"/>
    <property type="evidence" value="ECO:0007669"/>
    <property type="project" value="UniProtKB-UniRule"/>
</dbReference>
<evidence type="ECO:0000256" key="5">
    <source>
        <dbReference type="ARBA" id="ARBA00022801"/>
    </source>
</evidence>
<evidence type="ECO:0000256" key="7">
    <source>
        <dbReference type="HAMAP-Rule" id="MF_01021"/>
    </source>
</evidence>
<sequence>MLDSLNFEHGLIAAVVRDFEDKEILMVAFMNQEAVMKTLTSGIMHYWSREREEIWQKGEESGNRQKVRKVRVDCDCDALLFDVDPEGPACHKGYRSCFYRKVEDGSFSEIMEQEFDPEKVYD</sequence>
<proteinExistence type="inferred from homology"/>
<dbReference type="PATRIC" id="fig|1698266.3.peg.777"/>
<dbReference type="UniPathway" id="UPA00031">
    <property type="reaction ID" value="UER00008"/>
</dbReference>
<gene>
    <name evidence="7" type="primary">hisI</name>
    <name evidence="9" type="ORF">AKJ36_03290</name>
</gene>
<dbReference type="EMBL" id="LHXQ01000063">
    <property type="protein sequence ID" value="KXA94214.1"/>
    <property type="molecule type" value="Genomic_DNA"/>
</dbReference>
<comment type="cofactor">
    <cofactor evidence="7">
        <name>Mg(2+)</name>
        <dbReference type="ChEBI" id="CHEBI:18420"/>
    </cofactor>
    <text evidence="7">Binds 1 Mg(2+) ion per subunit.</text>
</comment>
<dbReference type="GO" id="GO:0004635">
    <property type="term" value="F:phosphoribosyl-AMP cyclohydrolase activity"/>
    <property type="evidence" value="ECO:0007669"/>
    <property type="project" value="UniProtKB-UniRule"/>
</dbReference>
<dbReference type="GO" id="GO:0000287">
    <property type="term" value="F:magnesium ion binding"/>
    <property type="evidence" value="ECO:0007669"/>
    <property type="project" value="UniProtKB-UniRule"/>
</dbReference>
<dbReference type="GO" id="GO:0004636">
    <property type="term" value="F:phosphoribosyl-ATP diphosphatase activity"/>
    <property type="evidence" value="ECO:0007669"/>
    <property type="project" value="UniProtKB-ARBA"/>
</dbReference>
<dbReference type="FunFam" id="3.10.20.810:FF:000001">
    <property type="entry name" value="Histidine biosynthesis bifunctional protein HisIE"/>
    <property type="match status" value="1"/>
</dbReference>
<evidence type="ECO:0000259" key="8">
    <source>
        <dbReference type="Pfam" id="PF01502"/>
    </source>
</evidence>
<keyword evidence="6 7" id="KW-0368">Histidine biosynthesis</keyword>
<keyword evidence="7" id="KW-0479">Metal-binding</keyword>
<comment type="similarity">
    <text evidence="7">Belongs to the PRA-CH family.</text>
</comment>
<reference evidence="9 10" key="1">
    <citation type="journal article" date="2016" name="Sci. Rep.">
        <title>Metabolic traits of an uncultured archaeal lineage -MSBL1- from brine pools of the Red Sea.</title>
        <authorList>
            <person name="Mwirichia R."/>
            <person name="Alam I."/>
            <person name="Rashid M."/>
            <person name="Vinu M."/>
            <person name="Ba-Alawi W."/>
            <person name="Anthony Kamau A."/>
            <person name="Kamanda Ngugi D."/>
            <person name="Goker M."/>
            <person name="Klenk H.P."/>
            <person name="Bajic V."/>
            <person name="Stingl U."/>
        </authorList>
    </citation>
    <scope>NUCLEOTIDE SEQUENCE [LARGE SCALE GENOMIC DNA]</scope>
    <source>
        <strain evidence="9">SCGC-AAA259I07</strain>
    </source>
</reference>
<feature type="binding site" evidence="7">
    <location>
        <position position="73"/>
    </location>
    <ligand>
        <name>Mg(2+)</name>
        <dbReference type="ChEBI" id="CHEBI:18420"/>
    </ligand>
</feature>
<comment type="cofactor">
    <cofactor evidence="7">
        <name>Zn(2+)</name>
        <dbReference type="ChEBI" id="CHEBI:29105"/>
    </cofactor>
    <text evidence="7">Binds 1 zinc ion per subunit.</text>
</comment>
<evidence type="ECO:0000256" key="1">
    <source>
        <dbReference type="ARBA" id="ARBA00000024"/>
    </source>
</evidence>
<dbReference type="HAMAP" id="MF_01021">
    <property type="entry name" value="HisI"/>
    <property type="match status" value="1"/>
</dbReference>
<protein>
    <recommendedName>
        <fullName evidence="7">Phosphoribosyl-AMP cyclohydrolase</fullName>
        <shortName evidence="7">PRA-CH</shortName>
        <ecNumber evidence="7">3.5.4.19</ecNumber>
    </recommendedName>
</protein>
<dbReference type="InterPro" id="IPR038019">
    <property type="entry name" value="PRib_AMP_CycHydrolase_sf"/>
</dbReference>
<evidence type="ECO:0000256" key="3">
    <source>
        <dbReference type="ARBA" id="ARBA00022490"/>
    </source>
</evidence>
<evidence type="ECO:0000256" key="2">
    <source>
        <dbReference type="ARBA" id="ARBA00005169"/>
    </source>
</evidence>
<accession>A0A133UJ47</accession>
<dbReference type="PANTHER" id="PTHR42945:SF1">
    <property type="entry name" value="HISTIDINE BIOSYNTHESIS BIFUNCTIONAL PROTEIN HIS7"/>
    <property type="match status" value="1"/>
</dbReference>
<comment type="subunit">
    <text evidence="7">Homodimer.</text>
</comment>
<dbReference type="NCBIfam" id="NF000768">
    <property type="entry name" value="PRK00051.1"/>
    <property type="match status" value="1"/>
</dbReference>
<feature type="binding site" evidence="7">
    <location>
        <position position="74"/>
    </location>
    <ligand>
        <name>Zn(2+)</name>
        <dbReference type="ChEBI" id="CHEBI:29105"/>
        <note>ligand shared between dimeric partners</note>
    </ligand>
</feature>
<evidence type="ECO:0000313" key="10">
    <source>
        <dbReference type="Proteomes" id="UP000070155"/>
    </source>
</evidence>
<feature type="binding site" evidence="7">
    <location>
        <position position="77"/>
    </location>
    <ligand>
        <name>Mg(2+)</name>
        <dbReference type="ChEBI" id="CHEBI:18420"/>
    </ligand>
</feature>
<dbReference type="EC" id="3.5.4.19" evidence="7"/>
<dbReference type="SUPFAM" id="SSF141734">
    <property type="entry name" value="HisI-like"/>
    <property type="match status" value="1"/>
</dbReference>
<feature type="binding site" evidence="7">
    <location>
        <position position="75"/>
    </location>
    <ligand>
        <name>Mg(2+)</name>
        <dbReference type="ChEBI" id="CHEBI:18420"/>
    </ligand>
</feature>
<feature type="binding site" evidence="7">
    <location>
        <position position="97"/>
    </location>
    <ligand>
        <name>Zn(2+)</name>
        <dbReference type="ChEBI" id="CHEBI:29105"/>
        <note>ligand shared between dimeric partners</note>
    </ligand>
</feature>
<dbReference type="GO" id="GO:0008270">
    <property type="term" value="F:zinc ion binding"/>
    <property type="evidence" value="ECO:0007669"/>
    <property type="project" value="UniProtKB-UniRule"/>
</dbReference>
<dbReference type="Proteomes" id="UP000070155">
    <property type="component" value="Unassembled WGS sequence"/>
</dbReference>
<comment type="caution">
    <text evidence="9">The sequence shown here is derived from an EMBL/GenBank/DDBJ whole genome shotgun (WGS) entry which is preliminary data.</text>
</comment>
<dbReference type="InterPro" id="IPR002496">
    <property type="entry name" value="PRib_AMP_CycHydrolase_dom"/>
</dbReference>
<keyword evidence="3 7" id="KW-0963">Cytoplasm</keyword>
<keyword evidence="4 7" id="KW-0028">Amino-acid biosynthesis</keyword>
<organism evidence="9 10">
    <name type="scientific">candidate division MSBL1 archaeon SCGC-AAA259I07</name>
    <dbReference type="NCBI Taxonomy" id="1698266"/>
    <lineage>
        <taxon>Archaea</taxon>
        <taxon>Methanobacteriati</taxon>
        <taxon>Methanobacteriota</taxon>
        <taxon>candidate division MSBL1</taxon>
    </lineage>
</organism>
<dbReference type="PANTHER" id="PTHR42945">
    <property type="entry name" value="HISTIDINE BIOSYNTHESIS BIFUNCTIONAL PROTEIN"/>
    <property type="match status" value="1"/>
</dbReference>
<keyword evidence="5 7" id="KW-0378">Hydrolase</keyword>
<feature type="binding site" evidence="7">
    <location>
        <position position="90"/>
    </location>
    <ligand>
        <name>Zn(2+)</name>
        <dbReference type="ChEBI" id="CHEBI:29105"/>
        <note>ligand shared between dimeric partners</note>
    </ligand>
</feature>
<keyword evidence="10" id="KW-1185">Reference proteome</keyword>
<evidence type="ECO:0000256" key="6">
    <source>
        <dbReference type="ARBA" id="ARBA00023102"/>
    </source>
</evidence>
<keyword evidence="7" id="KW-0460">Magnesium</keyword>
<keyword evidence="7" id="KW-0862">Zinc</keyword>
<evidence type="ECO:0000256" key="4">
    <source>
        <dbReference type="ARBA" id="ARBA00022605"/>
    </source>
</evidence>
<comment type="catalytic activity">
    <reaction evidence="1 7">
        <text>1-(5-phospho-beta-D-ribosyl)-5'-AMP + H2O = 1-(5-phospho-beta-D-ribosyl)-5-[(5-phospho-beta-D-ribosylamino)methylideneamino]imidazole-4-carboxamide</text>
        <dbReference type="Rhea" id="RHEA:20049"/>
        <dbReference type="ChEBI" id="CHEBI:15377"/>
        <dbReference type="ChEBI" id="CHEBI:58435"/>
        <dbReference type="ChEBI" id="CHEBI:59457"/>
        <dbReference type="EC" id="3.5.4.19"/>
    </reaction>
</comment>
<dbReference type="Pfam" id="PF01502">
    <property type="entry name" value="PRA-CH"/>
    <property type="match status" value="1"/>
</dbReference>
<evidence type="ECO:0000313" key="9">
    <source>
        <dbReference type="EMBL" id="KXA94214.1"/>
    </source>
</evidence>
<dbReference type="AlphaFoldDB" id="A0A133UJ47"/>
<comment type="function">
    <text evidence="7">Catalyzes the hydrolysis of the adenine ring of phosphoribosyl-AMP.</text>
</comment>
<dbReference type="GO" id="GO:0005737">
    <property type="term" value="C:cytoplasm"/>
    <property type="evidence" value="ECO:0007669"/>
    <property type="project" value="UniProtKB-SubCell"/>
</dbReference>
<comment type="subcellular location">
    <subcellularLocation>
        <location evidence="7">Cytoplasm</location>
    </subcellularLocation>
</comment>
<dbReference type="InterPro" id="IPR026660">
    <property type="entry name" value="PRA-CH"/>
</dbReference>
<feature type="domain" description="Phosphoribosyl-AMP cyclohydrolase" evidence="8">
    <location>
        <begin position="26"/>
        <end position="99"/>
    </location>
</feature>
<dbReference type="Gene3D" id="3.10.20.810">
    <property type="entry name" value="Phosphoribosyl-AMP cyclohydrolase"/>
    <property type="match status" value="1"/>
</dbReference>
<comment type="pathway">
    <text evidence="2 7">Amino-acid biosynthesis; L-histidine biosynthesis; L-histidine from 5-phospho-alpha-D-ribose 1-diphosphate: step 3/9.</text>
</comment>
<name>A0A133UJ47_9EURY</name>